<dbReference type="InterPro" id="IPR020843">
    <property type="entry name" value="ER"/>
</dbReference>
<dbReference type="SUPFAM" id="SSF50129">
    <property type="entry name" value="GroES-like"/>
    <property type="match status" value="1"/>
</dbReference>
<dbReference type="Pfam" id="PF08240">
    <property type="entry name" value="ADH_N"/>
    <property type="match status" value="1"/>
</dbReference>
<evidence type="ECO:0000313" key="2">
    <source>
        <dbReference type="EMBL" id="RRS00471.1"/>
    </source>
</evidence>
<dbReference type="InterPro" id="IPR052733">
    <property type="entry name" value="Chloroplast_QOR"/>
</dbReference>
<comment type="caution">
    <text evidence="2">The sequence shown here is derived from an EMBL/GenBank/DDBJ whole genome shotgun (WGS) entry which is preliminary data.</text>
</comment>
<dbReference type="PANTHER" id="PTHR44013:SF1">
    <property type="entry name" value="ZINC-TYPE ALCOHOL DEHYDROGENASE-LIKE PROTEIN C16A3.02C"/>
    <property type="match status" value="1"/>
</dbReference>
<dbReference type="GO" id="GO:0016491">
    <property type="term" value="F:oxidoreductase activity"/>
    <property type="evidence" value="ECO:0007669"/>
    <property type="project" value="InterPro"/>
</dbReference>
<organism evidence="2 3">
    <name type="scientific">Glycomyces terrestris</name>
    <dbReference type="NCBI Taxonomy" id="2493553"/>
    <lineage>
        <taxon>Bacteria</taxon>
        <taxon>Bacillati</taxon>
        <taxon>Actinomycetota</taxon>
        <taxon>Actinomycetes</taxon>
        <taxon>Glycomycetales</taxon>
        <taxon>Glycomycetaceae</taxon>
        <taxon>Glycomyces</taxon>
    </lineage>
</organism>
<dbReference type="Gene3D" id="3.90.180.10">
    <property type="entry name" value="Medium-chain alcohol dehydrogenases, catalytic domain"/>
    <property type="match status" value="1"/>
</dbReference>
<dbReference type="InterPro" id="IPR013154">
    <property type="entry name" value="ADH-like_N"/>
</dbReference>
<proteinExistence type="predicted"/>
<gene>
    <name evidence="2" type="ORF">EIW28_07875</name>
</gene>
<reference evidence="2 3" key="1">
    <citation type="submission" date="2018-12" db="EMBL/GenBank/DDBJ databases">
        <title>Glycomyces sp. YIM 121974 draft genome.</title>
        <authorList>
            <person name="Li Q."/>
        </authorList>
    </citation>
    <scope>NUCLEOTIDE SEQUENCE [LARGE SCALE GENOMIC DNA]</scope>
    <source>
        <strain evidence="2 3">YIM 121974</strain>
    </source>
</reference>
<dbReference type="AlphaFoldDB" id="A0A426V0Q2"/>
<evidence type="ECO:0000259" key="1">
    <source>
        <dbReference type="SMART" id="SM00829"/>
    </source>
</evidence>
<name>A0A426V0Q2_9ACTN</name>
<dbReference type="InterPro" id="IPR036291">
    <property type="entry name" value="NAD(P)-bd_dom_sf"/>
</dbReference>
<dbReference type="Proteomes" id="UP000277256">
    <property type="component" value="Unassembled WGS sequence"/>
</dbReference>
<dbReference type="PANTHER" id="PTHR44013">
    <property type="entry name" value="ZINC-TYPE ALCOHOL DEHYDROGENASE-LIKE PROTEIN C16A3.02C"/>
    <property type="match status" value="1"/>
</dbReference>
<feature type="domain" description="Enoyl reductase (ER)" evidence="1">
    <location>
        <begin position="10"/>
        <end position="314"/>
    </location>
</feature>
<evidence type="ECO:0000313" key="3">
    <source>
        <dbReference type="Proteomes" id="UP000277256"/>
    </source>
</evidence>
<dbReference type="EMBL" id="RSEB01000002">
    <property type="protein sequence ID" value="RRS00471.1"/>
    <property type="molecule type" value="Genomic_DNA"/>
</dbReference>
<dbReference type="OrthoDB" id="2665481at2"/>
<dbReference type="Gene3D" id="3.40.50.720">
    <property type="entry name" value="NAD(P)-binding Rossmann-like Domain"/>
    <property type="match status" value="1"/>
</dbReference>
<accession>A0A426V0Q2</accession>
<sequence length="324" mass="33374">MRAVVVTDFHTEPSLADLPVPEPGPGEVLVKIAAAGVNPFDWKVVEGAMRDAVDHLFPLVLGSDGAGTVISAGEPGLTDPRFEPGERVFGQFMDVQRGRGSYAEYAIAPAAKLARLPDKLDFATAAALPTAGAAAHDFVEGTGAGPGQCLLVNGASGGVGQAAVQLAAGQGIRVIATTDPDTAALLRELGAAETVDFTAGPTDEQVREAHPDGIDAVIDLVSTAVEIDAIASLLKPNGAIVSANGAVDLERFAARGLRGSNLYANARPATLASLAESVQRGQLRLRIDHEVPLEEAAAALDRIKAGRSRGKTVLVVDADQGRQM</sequence>
<dbReference type="SMART" id="SM00829">
    <property type="entry name" value="PKS_ER"/>
    <property type="match status" value="1"/>
</dbReference>
<protein>
    <submittedName>
        <fullName evidence="2">NADP-dependent oxidoreductase</fullName>
    </submittedName>
</protein>
<dbReference type="InterPro" id="IPR011032">
    <property type="entry name" value="GroES-like_sf"/>
</dbReference>
<dbReference type="SUPFAM" id="SSF51735">
    <property type="entry name" value="NAD(P)-binding Rossmann-fold domains"/>
    <property type="match status" value="1"/>
</dbReference>
<dbReference type="Pfam" id="PF13602">
    <property type="entry name" value="ADH_zinc_N_2"/>
    <property type="match status" value="1"/>
</dbReference>
<dbReference type="RefSeq" id="WP_125247150.1">
    <property type="nucleotide sequence ID" value="NZ_RSEB01000002.1"/>
</dbReference>
<dbReference type="CDD" id="cd05289">
    <property type="entry name" value="MDR_like_2"/>
    <property type="match status" value="1"/>
</dbReference>
<keyword evidence="3" id="KW-1185">Reference proteome</keyword>